<gene>
    <name evidence="1" type="ORF">BJ138DRAFT_1148952</name>
</gene>
<name>A0ACB8AG94_9AGAM</name>
<dbReference type="Proteomes" id="UP000790377">
    <property type="component" value="Unassembled WGS sequence"/>
</dbReference>
<evidence type="ECO:0000313" key="2">
    <source>
        <dbReference type="Proteomes" id="UP000790377"/>
    </source>
</evidence>
<accession>A0ACB8AG94</accession>
<proteinExistence type="predicted"/>
<comment type="caution">
    <text evidence="1">The sequence shown here is derived from an EMBL/GenBank/DDBJ whole genome shotgun (WGS) entry which is preliminary data.</text>
</comment>
<keyword evidence="2" id="KW-1185">Reference proteome</keyword>
<reference evidence="1" key="1">
    <citation type="journal article" date="2021" name="New Phytol.">
        <title>Evolutionary innovations through gain and loss of genes in the ectomycorrhizal Boletales.</title>
        <authorList>
            <person name="Wu G."/>
            <person name="Miyauchi S."/>
            <person name="Morin E."/>
            <person name="Kuo A."/>
            <person name="Drula E."/>
            <person name="Varga T."/>
            <person name="Kohler A."/>
            <person name="Feng B."/>
            <person name="Cao Y."/>
            <person name="Lipzen A."/>
            <person name="Daum C."/>
            <person name="Hundley H."/>
            <person name="Pangilinan J."/>
            <person name="Johnson J."/>
            <person name="Barry K."/>
            <person name="LaButti K."/>
            <person name="Ng V."/>
            <person name="Ahrendt S."/>
            <person name="Min B."/>
            <person name="Choi I.G."/>
            <person name="Park H."/>
            <person name="Plett J.M."/>
            <person name="Magnuson J."/>
            <person name="Spatafora J.W."/>
            <person name="Nagy L.G."/>
            <person name="Henrissat B."/>
            <person name="Grigoriev I.V."/>
            <person name="Yang Z.L."/>
            <person name="Xu J."/>
            <person name="Martin F.M."/>
        </authorList>
    </citation>
    <scope>NUCLEOTIDE SEQUENCE</scope>
    <source>
        <strain evidence="1">ATCC 28755</strain>
    </source>
</reference>
<organism evidence="1 2">
    <name type="scientific">Hygrophoropsis aurantiaca</name>
    <dbReference type="NCBI Taxonomy" id="72124"/>
    <lineage>
        <taxon>Eukaryota</taxon>
        <taxon>Fungi</taxon>
        <taxon>Dikarya</taxon>
        <taxon>Basidiomycota</taxon>
        <taxon>Agaricomycotina</taxon>
        <taxon>Agaricomycetes</taxon>
        <taxon>Agaricomycetidae</taxon>
        <taxon>Boletales</taxon>
        <taxon>Coniophorineae</taxon>
        <taxon>Hygrophoropsidaceae</taxon>
        <taxon>Hygrophoropsis</taxon>
    </lineage>
</organism>
<dbReference type="EMBL" id="MU267657">
    <property type="protein sequence ID" value="KAH7912185.1"/>
    <property type="molecule type" value="Genomic_DNA"/>
</dbReference>
<protein>
    <submittedName>
        <fullName evidence="1">Uncharacterized protein</fullName>
    </submittedName>
</protein>
<sequence length="430" mass="48603">MSTPLISVIDLLNHALSSPFLSLPDLHTSFTRCHSANHAPALTDIPGIYAVISERKAHLTAIEHEMALVRVASERLLSIQARLNDNKSQLQHSIQHHEALAAPVHRVPHEILGEIFTQCLPTIPYPTPMSQSSPMVLTNICRRWRAVAVSTPRLWSSITISVDKALRPSARALYKAWLSRAKYVSLSLRIICEMDIAQLRGQERSYALEWLYPYVPHCAELWLHGPPLQEILEVVPSLERLQMTGFTTRAMDEYSIIVPESSTQLRSVCLQNFRASVISLEQFTLPWTQLTELSIHFALFSSSVFLQLLHLCPDLHTLNISCVSADESKLPQLRGLPQGSVAHHKIRRLEIKTIQAGLDLLFDALLLPALQELDICFCHRERDPWPHAQFMAMLVRSRCPLERLTIRNRISLGHLSDYITVLPSLKIVAP</sequence>
<evidence type="ECO:0000313" key="1">
    <source>
        <dbReference type="EMBL" id="KAH7912185.1"/>
    </source>
</evidence>